<accession>N1VZK6</accession>
<protein>
    <submittedName>
        <fullName evidence="1">Uncharacterized protein</fullName>
    </submittedName>
</protein>
<keyword evidence="2" id="KW-1185">Reference proteome</keyword>
<dbReference type="Proteomes" id="UP000012371">
    <property type="component" value="Unassembled WGS sequence"/>
</dbReference>
<gene>
    <name evidence="1" type="ORF">LEP1GSC203_3702</name>
</gene>
<evidence type="ECO:0000313" key="1">
    <source>
        <dbReference type="EMBL" id="EMY62197.1"/>
    </source>
</evidence>
<comment type="caution">
    <text evidence="1">The sequence shown here is derived from an EMBL/GenBank/DDBJ whole genome shotgun (WGS) entry which is preliminary data.</text>
</comment>
<sequence length="55" mass="5915">MNLGELRFNDKQTIVSFLEGYPKIQVLFAIVSGAPMPSGPLFPNGGHLDAVCKVP</sequence>
<dbReference type="STRING" id="1257025.LEP1GSC203_3702"/>
<organism evidence="1 2">
    <name type="scientific">Leptospira terpstrae serovar Hualin str. LT 11-33 = ATCC 700639</name>
    <dbReference type="NCBI Taxonomy" id="1257025"/>
    <lineage>
        <taxon>Bacteria</taxon>
        <taxon>Pseudomonadati</taxon>
        <taxon>Spirochaetota</taxon>
        <taxon>Spirochaetia</taxon>
        <taxon>Leptospirales</taxon>
        <taxon>Leptospiraceae</taxon>
        <taxon>Leptospira</taxon>
    </lineage>
</organism>
<dbReference type="RefSeq" id="WP_002973541.1">
    <property type="nucleotide sequence ID" value="NZ_AOGW02000009.1"/>
</dbReference>
<proteinExistence type="predicted"/>
<dbReference type="AlphaFoldDB" id="N1VZK6"/>
<reference evidence="1" key="1">
    <citation type="submission" date="2013-03" db="EMBL/GenBank/DDBJ databases">
        <authorList>
            <person name="Harkins D.M."/>
            <person name="Durkin A.S."/>
            <person name="Brinkac L.M."/>
            <person name="Haft D.H."/>
            <person name="Selengut J.D."/>
            <person name="Sanka R."/>
            <person name="DePew J."/>
            <person name="Purushe J."/>
            <person name="Hartskeerl R.A."/>
            <person name="Ahmed A."/>
            <person name="van der Linden H."/>
            <person name="Goris M.G.A."/>
            <person name="Vinetz J.M."/>
            <person name="Sutton G.G."/>
            <person name="Nierman W.C."/>
            <person name="Fouts D.E."/>
        </authorList>
    </citation>
    <scope>NUCLEOTIDE SEQUENCE [LARGE SCALE GENOMIC DNA]</scope>
    <source>
        <strain evidence="1">LT 11-33</strain>
    </source>
</reference>
<dbReference type="EMBL" id="AOGW02000009">
    <property type="protein sequence ID" value="EMY62197.1"/>
    <property type="molecule type" value="Genomic_DNA"/>
</dbReference>
<name>N1VZK6_9LEPT</name>
<evidence type="ECO:0000313" key="2">
    <source>
        <dbReference type="Proteomes" id="UP000012371"/>
    </source>
</evidence>